<accession>A0AAD6CPH5</accession>
<feature type="compositionally biased region" description="Polar residues" evidence="1">
    <location>
        <begin position="13"/>
        <end position="34"/>
    </location>
</feature>
<dbReference type="AlphaFoldDB" id="A0AAD6CPH5"/>
<keyword evidence="3" id="KW-1185">Reference proteome</keyword>
<evidence type="ECO:0000313" key="3">
    <source>
        <dbReference type="Proteomes" id="UP001220324"/>
    </source>
</evidence>
<protein>
    <submittedName>
        <fullName evidence="2">Uncharacterized protein</fullName>
    </submittedName>
</protein>
<feature type="region of interest" description="Disordered" evidence="1">
    <location>
        <begin position="1"/>
        <end position="38"/>
    </location>
</feature>
<gene>
    <name evidence="2" type="ORF">N7494_009167</name>
</gene>
<comment type="caution">
    <text evidence="2">The sequence shown here is derived from an EMBL/GenBank/DDBJ whole genome shotgun (WGS) entry which is preliminary data.</text>
</comment>
<sequence length="78" mass="9007">MSTSSSIKSLSSNVEDINPTSSKPHNDTTMSRIKQSLRRTREKWGPLMAAKEYWDDEYNFPPGRYAGQDDRPIISDKW</sequence>
<proteinExistence type="predicted"/>
<dbReference type="Proteomes" id="UP001220324">
    <property type="component" value="Unassembled WGS sequence"/>
</dbReference>
<evidence type="ECO:0000313" key="2">
    <source>
        <dbReference type="EMBL" id="KAJ5532615.1"/>
    </source>
</evidence>
<feature type="compositionally biased region" description="Low complexity" evidence="1">
    <location>
        <begin position="1"/>
        <end position="12"/>
    </location>
</feature>
<evidence type="ECO:0000256" key="1">
    <source>
        <dbReference type="SAM" id="MobiDB-lite"/>
    </source>
</evidence>
<reference evidence="2 3" key="1">
    <citation type="journal article" date="2023" name="IMA Fungus">
        <title>Comparative genomic study of the Penicillium genus elucidates a diverse pangenome and 15 lateral gene transfer events.</title>
        <authorList>
            <person name="Petersen C."/>
            <person name="Sorensen T."/>
            <person name="Nielsen M.R."/>
            <person name="Sondergaard T.E."/>
            <person name="Sorensen J.L."/>
            <person name="Fitzpatrick D.A."/>
            <person name="Frisvad J.C."/>
            <person name="Nielsen K.L."/>
        </authorList>
    </citation>
    <scope>NUCLEOTIDE SEQUENCE [LARGE SCALE GENOMIC DNA]</scope>
    <source>
        <strain evidence="2 3">IBT 35679</strain>
    </source>
</reference>
<dbReference type="EMBL" id="JAQIZZ010000007">
    <property type="protein sequence ID" value="KAJ5532615.1"/>
    <property type="molecule type" value="Genomic_DNA"/>
</dbReference>
<organism evidence="2 3">
    <name type="scientific">Penicillium frequentans</name>
    <dbReference type="NCBI Taxonomy" id="3151616"/>
    <lineage>
        <taxon>Eukaryota</taxon>
        <taxon>Fungi</taxon>
        <taxon>Dikarya</taxon>
        <taxon>Ascomycota</taxon>
        <taxon>Pezizomycotina</taxon>
        <taxon>Eurotiomycetes</taxon>
        <taxon>Eurotiomycetidae</taxon>
        <taxon>Eurotiales</taxon>
        <taxon>Aspergillaceae</taxon>
        <taxon>Penicillium</taxon>
    </lineage>
</organism>
<name>A0AAD6CPH5_9EURO</name>